<organism evidence="1 2">
    <name type="scientific">Saccharicrinis fermentans DSM 9555 = JCM 21142</name>
    <dbReference type="NCBI Taxonomy" id="869213"/>
    <lineage>
        <taxon>Bacteria</taxon>
        <taxon>Pseudomonadati</taxon>
        <taxon>Bacteroidota</taxon>
        <taxon>Bacteroidia</taxon>
        <taxon>Marinilabiliales</taxon>
        <taxon>Marinilabiliaceae</taxon>
        <taxon>Saccharicrinis</taxon>
    </lineage>
</organism>
<gene>
    <name evidence="1" type="ORF">JCM21142_52327</name>
</gene>
<sequence length="98" mass="10611">MLTVSNKDGGIVAYQTKDYADSSDDLNFNVSVVALDSKMLSDGEGNNENEVQITYTYVLSAPVETGECVLTITSYDENSLVTGVQTIQGVLTDDEIYN</sequence>
<protein>
    <submittedName>
        <fullName evidence="1">Uncharacterized protein</fullName>
    </submittedName>
</protein>
<keyword evidence="2" id="KW-1185">Reference proteome</keyword>
<comment type="caution">
    <text evidence="1">The sequence shown here is derived from an EMBL/GenBank/DDBJ whole genome shotgun (WGS) entry which is preliminary data.</text>
</comment>
<reference evidence="1 2" key="1">
    <citation type="journal article" date="2014" name="Genome Announc.">
        <title>Draft Genome Sequence of Cytophaga fermentans JCM 21142T, a Facultative Anaerobe Isolated from Marine Mud.</title>
        <authorList>
            <person name="Starns D."/>
            <person name="Oshima K."/>
            <person name="Suda W."/>
            <person name="Iino T."/>
            <person name="Yuki M."/>
            <person name="Inoue J."/>
            <person name="Kitamura K."/>
            <person name="Iida T."/>
            <person name="Darby A."/>
            <person name="Hattori M."/>
            <person name="Ohkuma M."/>
        </authorList>
    </citation>
    <scope>NUCLEOTIDE SEQUENCE [LARGE SCALE GENOMIC DNA]</scope>
    <source>
        <strain evidence="1 2">JCM 21142</strain>
    </source>
</reference>
<evidence type="ECO:0000313" key="2">
    <source>
        <dbReference type="Proteomes" id="UP000019402"/>
    </source>
</evidence>
<proteinExistence type="predicted"/>
<dbReference type="RefSeq" id="WP_044213182.1">
    <property type="nucleotide sequence ID" value="NZ_BAMD01000027.1"/>
</dbReference>
<dbReference type="Proteomes" id="UP000019402">
    <property type="component" value="Unassembled WGS sequence"/>
</dbReference>
<dbReference type="EMBL" id="BAMD01000027">
    <property type="protein sequence ID" value="GAF03648.1"/>
    <property type="molecule type" value="Genomic_DNA"/>
</dbReference>
<accession>W7Y7L7</accession>
<name>W7Y7L7_9BACT</name>
<dbReference type="AlphaFoldDB" id="W7Y7L7"/>
<evidence type="ECO:0000313" key="1">
    <source>
        <dbReference type="EMBL" id="GAF03648.1"/>
    </source>
</evidence>